<feature type="non-terminal residue" evidence="1">
    <location>
        <position position="1"/>
    </location>
</feature>
<proteinExistence type="predicted"/>
<sequence>LCPSFIEDLPTKVVGLHVADSHTGNHQKDDLTPLEIIRRPVFSRSMKVTMLVIIWSDGWRH</sequence>
<organism evidence="1">
    <name type="scientific">Tanacetum cinerariifolium</name>
    <name type="common">Dalmatian daisy</name>
    <name type="synonym">Chrysanthemum cinerariifolium</name>
    <dbReference type="NCBI Taxonomy" id="118510"/>
    <lineage>
        <taxon>Eukaryota</taxon>
        <taxon>Viridiplantae</taxon>
        <taxon>Streptophyta</taxon>
        <taxon>Embryophyta</taxon>
        <taxon>Tracheophyta</taxon>
        <taxon>Spermatophyta</taxon>
        <taxon>Magnoliopsida</taxon>
        <taxon>eudicotyledons</taxon>
        <taxon>Gunneridae</taxon>
        <taxon>Pentapetalae</taxon>
        <taxon>asterids</taxon>
        <taxon>campanulids</taxon>
        <taxon>Asterales</taxon>
        <taxon>Asteraceae</taxon>
        <taxon>Asteroideae</taxon>
        <taxon>Anthemideae</taxon>
        <taxon>Anthemidinae</taxon>
        <taxon>Tanacetum</taxon>
    </lineage>
</organism>
<dbReference type="EMBL" id="BKCJ011077631">
    <property type="protein sequence ID" value="GFC80975.1"/>
    <property type="molecule type" value="Genomic_DNA"/>
</dbReference>
<protein>
    <submittedName>
        <fullName evidence="1">Uncharacterized protein</fullName>
    </submittedName>
</protein>
<reference evidence="1" key="1">
    <citation type="journal article" date="2019" name="Sci. Rep.">
        <title>Draft genome of Tanacetum cinerariifolium, the natural source of mosquito coil.</title>
        <authorList>
            <person name="Yamashiro T."/>
            <person name="Shiraishi A."/>
            <person name="Satake H."/>
            <person name="Nakayama K."/>
        </authorList>
    </citation>
    <scope>NUCLEOTIDE SEQUENCE</scope>
</reference>
<comment type="caution">
    <text evidence="1">The sequence shown here is derived from an EMBL/GenBank/DDBJ whole genome shotgun (WGS) entry which is preliminary data.</text>
</comment>
<gene>
    <name evidence="1" type="ORF">Tci_852945</name>
</gene>
<name>A0A699R5S9_TANCI</name>
<accession>A0A699R5S9</accession>
<evidence type="ECO:0000313" key="1">
    <source>
        <dbReference type="EMBL" id="GFC80975.1"/>
    </source>
</evidence>
<dbReference type="AlphaFoldDB" id="A0A699R5S9"/>